<protein>
    <submittedName>
        <fullName evidence="1">Uncharacterized protein</fullName>
    </submittedName>
</protein>
<gene>
    <name evidence="1" type="ORF">L1274_006352</name>
    <name evidence="2" type="ORF">L1274_006609</name>
</gene>
<keyword evidence="3" id="KW-1185">Reference proteome</keyword>
<accession>A0ABT1GU99</accession>
<reference evidence="1" key="1">
    <citation type="submission" date="2022-03" db="EMBL/GenBank/DDBJ databases">
        <title>Genome Encyclopedia of Bacteria and Archaea VI: Functional Genomics of Type Strains.</title>
        <authorList>
            <person name="Whitman W."/>
        </authorList>
    </citation>
    <scope>NUCLEOTIDE SEQUENCE</scope>
    <source>
        <strain evidence="1">HSC-15S17</strain>
    </source>
</reference>
<name>A0ABT1GU99_9BURK</name>
<evidence type="ECO:0000313" key="3">
    <source>
        <dbReference type="Proteomes" id="UP001162889"/>
    </source>
</evidence>
<dbReference type="EMBL" id="JALJZU010000043">
    <property type="protein sequence ID" value="MCP2012838.1"/>
    <property type="molecule type" value="Genomic_DNA"/>
</dbReference>
<dbReference type="Proteomes" id="UP001162889">
    <property type="component" value="Unassembled WGS sequence"/>
</dbReference>
<comment type="caution">
    <text evidence="1">The sequence shown here is derived from an EMBL/GenBank/DDBJ whole genome shotgun (WGS) entry which is preliminary data.</text>
</comment>
<feature type="non-terminal residue" evidence="1">
    <location>
        <position position="32"/>
    </location>
</feature>
<evidence type="ECO:0000313" key="1">
    <source>
        <dbReference type="EMBL" id="MCP2012584.1"/>
    </source>
</evidence>
<proteinExistence type="predicted"/>
<organism evidence="1 3">
    <name type="scientific">Duganella violaceipulchra</name>
    <dbReference type="NCBI Taxonomy" id="2849652"/>
    <lineage>
        <taxon>Bacteria</taxon>
        <taxon>Pseudomonadati</taxon>
        <taxon>Pseudomonadota</taxon>
        <taxon>Betaproteobacteria</taxon>
        <taxon>Burkholderiales</taxon>
        <taxon>Oxalobacteraceae</taxon>
        <taxon>Telluria group</taxon>
        <taxon>Duganella</taxon>
    </lineage>
</organism>
<dbReference type="EMBL" id="JALJZU010000022">
    <property type="protein sequence ID" value="MCP2012584.1"/>
    <property type="molecule type" value="Genomic_DNA"/>
</dbReference>
<sequence>MALCRFQWKLTSGEVARNAMFARHGGEQRIGR</sequence>
<evidence type="ECO:0000313" key="2">
    <source>
        <dbReference type="EMBL" id="MCP2012838.1"/>
    </source>
</evidence>